<dbReference type="RefSeq" id="WP_225697460.1">
    <property type="nucleotide sequence ID" value="NZ_JAIXNE010000001.1"/>
</dbReference>
<evidence type="ECO:0000313" key="3">
    <source>
        <dbReference type="Proteomes" id="UP001139409"/>
    </source>
</evidence>
<feature type="region of interest" description="Disordered" evidence="1">
    <location>
        <begin position="30"/>
        <end position="50"/>
    </location>
</feature>
<dbReference type="EMBL" id="JAIXNE010000001">
    <property type="protein sequence ID" value="MCA6074366.1"/>
    <property type="molecule type" value="Genomic_DNA"/>
</dbReference>
<evidence type="ECO:0000313" key="2">
    <source>
        <dbReference type="EMBL" id="MCA6074366.1"/>
    </source>
</evidence>
<comment type="caution">
    <text evidence="2">The sequence shown here is derived from an EMBL/GenBank/DDBJ whole genome shotgun (WGS) entry which is preliminary data.</text>
</comment>
<evidence type="ECO:0000256" key="1">
    <source>
        <dbReference type="SAM" id="MobiDB-lite"/>
    </source>
</evidence>
<protein>
    <submittedName>
        <fullName evidence="2">DUF4834 family protein</fullName>
    </submittedName>
</protein>
<dbReference type="InterPro" id="IPR032272">
    <property type="entry name" value="DUF4834"/>
</dbReference>
<gene>
    <name evidence="2" type="ORF">LDX50_05775</name>
</gene>
<dbReference type="Pfam" id="PF16118">
    <property type="entry name" value="DUF4834"/>
    <property type="match status" value="1"/>
</dbReference>
<sequence>MFKFLFIALLVFLVFFRAIGFLMRLLTGSSVGNKSRNNPYARTNHQDTYQRPANGNVNIDYVPEKNGVKKGEKFTGGEYVDFEEIE</sequence>
<name>A0A9X1HMS8_9BACT</name>
<dbReference type="AlphaFoldDB" id="A0A9X1HMS8"/>
<organism evidence="2 3">
    <name type="scientific">Fulvivirga sedimenti</name>
    <dbReference type="NCBI Taxonomy" id="2879465"/>
    <lineage>
        <taxon>Bacteria</taxon>
        <taxon>Pseudomonadati</taxon>
        <taxon>Bacteroidota</taxon>
        <taxon>Cytophagia</taxon>
        <taxon>Cytophagales</taxon>
        <taxon>Fulvivirgaceae</taxon>
        <taxon>Fulvivirga</taxon>
    </lineage>
</organism>
<accession>A0A9X1HMS8</accession>
<keyword evidence="3" id="KW-1185">Reference proteome</keyword>
<reference evidence="2" key="1">
    <citation type="submission" date="2021-09" db="EMBL/GenBank/DDBJ databases">
        <title>Fulvivirga sp. isolated from coastal sediment.</title>
        <authorList>
            <person name="Yu H."/>
        </authorList>
    </citation>
    <scope>NUCLEOTIDE SEQUENCE</scope>
    <source>
        <strain evidence="2">1062</strain>
    </source>
</reference>
<proteinExistence type="predicted"/>
<dbReference type="Proteomes" id="UP001139409">
    <property type="component" value="Unassembled WGS sequence"/>
</dbReference>